<dbReference type="AlphaFoldDB" id="A0AAV0XUM3"/>
<organism evidence="3 4">
    <name type="scientific">Macrosiphum euphorbiae</name>
    <name type="common">potato aphid</name>
    <dbReference type="NCBI Taxonomy" id="13131"/>
    <lineage>
        <taxon>Eukaryota</taxon>
        <taxon>Metazoa</taxon>
        <taxon>Ecdysozoa</taxon>
        <taxon>Arthropoda</taxon>
        <taxon>Hexapoda</taxon>
        <taxon>Insecta</taxon>
        <taxon>Pterygota</taxon>
        <taxon>Neoptera</taxon>
        <taxon>Paraneoptera</taxon>
        <taxon>Hemiptera</taxon>
        <taxon>Sternorrhyncha</taxon>
        <taxon>Aphidomorpha</taxon>
        <taxon>Aphidoidea</taxon>
        <taxon>Aphididae</taxon>
        <taxon>Macrosiphini</taxon>
        <taxon>Macrosiphum</taxon>
    </lineage>
</organism>
<keyword evidence="4" id="KW-1185">Reference proteome</keyword>
<comment type="caution">
    <text evidence="3">The sequence shown here is derived from an EMBL/GenBank/DDBJ whole genome shotgun (WGS) entry which is preliminary data.</text>
</comment>
<dbReference type="InterPro" id="IPR000477">
    <property type="entry name" value="RT_dom"/>
</dbReference>
<evidence type="ECO:0000259" key="2">
    <source>
        <dbReference type="PROSITE" id="PS50878"/>
    </source>
</evidence>
<dbReference type="PROSITE" id="PS50878">
    <property type="entry name" value="RT_POL"/>
    <property type="match status" value="1"/>
</dbReference>
<protein>
    <recommendedName>
        <fullName evidence="2">Reverse transcriptase domain-containing protein</fullName>
    </recommendedName>
</protein>
<feature type="domain" description="Reverse transcriptase" evidence="2">
    <location>
        <begin position="1"/>
        <end position="107"/>
    </location>
</feature>
<keyword evidence="1" id="KW-0472">Membrane</keyword>
<evidence type="ECO:0000313" key="3">
    <source>
        <dbReference type="EMBL" id="CAI6370941.1"/>
    </source>
</evidence>
<keyword evidence="1" id="KW-0812">Transmembrane</keyword>
<dbReference type="PANTHER" id="PTHR33481:SF1">
    <property type="entry name" value="ENDONUCLEASE_EXONUCLEASE_PHOSPHATASE DOMAIN-CONTAINING PROTEIN-RELATED"/>
    <property type="match status" value="1"/>
</dbReference>
<keyword evidence="1" id="KW-1133">Transmembrane helix</keyword>
<feature type="transmembrane region" description="Helical" evidence="1">
    <location>
        <begin position="148"/>
        <end position="170"/>
    </location>
</feature>
<evidence type="ECO:0000256" key="1">
    <source>
        <dbReference type="SAM" id="Phobius"/>
    </source>
</evidence>
<accession>A0AAV0XUM3</accession>
<proteinExistence type="predicted"/>
<dbReference type="Proteomes" id="UP001160148">
    <property type="component" value="Unassembled WGS sequence"/>
</dbReference>
<evidence type="ECO:0000313" key="4">
    <source>
        <dbReference type="Proteomes" id="UP001160148"/>
    </source>
</evidence>
<dbReference type="PANTHER" id="PTHR33481">
    <property type="entry name" value="REVERSE TRANSCRIPTASE"/>
    <property type="match status" value="1"/>
</dbReference>
<gene>
    <name evidence="3" type="ORF">MEUPH1_LOCUS25009</name>
</gene>
<dbReference type="EMBL" id="CARXXK010000658">
    <property type="protein sequence ID" value="CAI6370941.1"/>
    <property type="molecule type" value="Genomic_DNA"/>
</dbReference>
<reference evidence="3 4" key="1">
    <citation type="submission" date="2023-01" db="EMBL/GenBank/DDBJ databases">
        <authorList>
            <person name="Whitehead M."/>
        </authorList>
    </citation>
    <scope>NUCLEOTIDE SEQUENCE [LARGE SCALE GENOMIC DNA]</scope>
</reference>
<name>A0AAV0XUM3_9HEMI</name>
<feature type="transmembrane region" description="Helical" evidence="1">
    <location>
        <begin position="190"/>
        <end position="214"/>
    </location>
</feature>
<sequence>MYDELLQVDTGGMWRNARGMSSTELVALADDVAVVATGNTTWIVETVTNQALNKVAEWMIGAGLSLSVRKTEGVILTTKRGYRRPNFSILGSHIEFKERISYLGVELQRVLGFRAHVESAAARAQTTSTALSRLMPNIGGPRQNKRSLLATVVTSKLLYAAPIWGAAMAFNRNVVTLDRPQKTIAIRTIMAYRTVSTAAVLVIAGMIPAHLLSWERCERYKRRHEPESARTKLEIRAETMRKWQAKWANESNSRWTRRLIQDINSWRGRNHGSADFHMTQLLSNHGCFGEYLHRIGKLDAATCVDCQKPVDNAEHVFFVCGRWWKQWRELEVELEEDLSPDNIVRNMLKKRSNWDAVSSFVNLVQSTS</sequence>